<proteinExistence type="predicted"/>
<evidence type="ECO:0000313" key="2">
    <source>
        <dbReference type="EMBL" id="VAW77117.1"/>
    </source>
</evidence>
<feature type="transmembrane region" description="Helical" evidence="1">
    <location>
        <begin position="170"/>
        <end position="196"/>
    </location>
</feature>
<dbReference type="Pfam" id="PF13795">
    <property type="entry name" value="HupE_UreJ_2"/>
    <property type="match status" value="1"/>
</dbReference>
<feature type="transmembrane region" description="Helical" evidence="1">
    <location>
        <begin position="141"/>
        <end position="158"/>
    </location>
</feature>
<dbReference type="InterPro" id="IPR032809">
    <property type="entry name" value="Put_HupE_UreJ"/>
</dbReference>
<dbReference type="AlphaFoldDB" id="A0A3B0YNF8"/>
<feature type="transmembrane region" description="Helical" evidence="1">
    <location>
        <begin position="51"/>
        <end position="74"/>
    </location>
</feature>
<keyword evidence="1" id="KW-1133">Transmembrane helix</keyword>
<feature type="transmembrane region" description="Helical" evidence="1">
    <location>
        <begin position="81"/>
        <end position="102"/>
    </location>
</feature>
<evidence type="ECO:0000256" key="1">
    <source>
        <dbReference type="SAM" id="Phobius"/>
    </source>
</evidence>
<feature type="transmembrane region" description="Helical" evidence="1">
    <location>
        <begin position="108"/>
        <end position="129"/>
    </location>
</feature>
<protein>
    <recommendedName>
        <fullName evidence="3">HupE / UreJ protein</fullName>
    </recommendedName>
</protein>
<dbReference type="EMBL" id="UOFL01000118">
    <property type="protein sequence ID" value="VAW77117.1"/>
    <property type="molecule type" value="Genomic_DNA"/>
</dbReference>
<name>A0A3B0YNF8_9ZZZZ</name>
<keyword evidence="1" id="KW-0812">Transmembrane</keyword>
<feature type="transmembrane region" description="Helical" evidence="1">
    <location>
        <begin position="208"/>
        <end position="228"/>
    </location>
</feature>
<keyword evidence="1" id="KW-0472">Membrane</keyword>
<gene>
    <name evidence="2" type="ORF">MNBD_GAMMA12-249</name>
</gene>
<reference evidence="2" key="1">
    <citation type="submission" date="2018-06" db="EMBL/GenBank/DDBJ databases">
        <authorList>
            <person name="Zhirakovskaya E."/>
        </authorList>
    </citation>
    <scope>NUCLEOTIDE SEQUENCE</scope>
</reference>
<feature type="transmembrane region" description="Helical" evidence="1">
    <location>
        <begin position="12"/>
        <end position="31"/>
    </location>
</feature>
<evidence type="ECO:0008006" key="3">
    <source>
        <dbReference type="Google" id="ProtNLM"/>
    </source>
</evidence>
<organism evidence="2">
    <name type="scientific">hydrothermal vent metagenome</name>
    <dbReference type="NCBI Taxonomy" id="652676"/>
    <lineage>
        <taxon>unclassified sequences</taxon>
        <taxon>metagenomes</taxon>
        <taxon>ecological metagenomes</taxon>
    </lineage>
</organism>
<accession>A0A3B0YNF8</accession>
<sequence length="273" mass="30470">MKRKLPLFTKFNLWFVVIVIASMFVSAELMAHGMSTAEKNSIINGGLGAYLWLGATHMLTGYDHLLFVFGVVFLLSRFMDVVKYVTGFTIGHTITLIAATYMGLKVNYLLIDAAIALSVCYIAFVNIGGFKKYFAMSAPNLLATVVIIGLVHGVGLSTRLQDLPLDQSQLLLQIISFNVGVELGQIAALAIMLVVIKVFRGLFVERSFLVASQMFLIIAGGLLFLMQMHTYMHLSYPDEHGFNQDAHFHKHLDMNQKKQQQIDVNKKTHHESL</sequence>